<dbReference type="PANTHER" id="PTHR13696:SF52">
    <property type="entry name" value="PARA FAMILY PROTEIN CT_582"/>
    <property type="match status" value="1"/>
</dbReference>
<dbReference type="EMBL" id="JACHVC010000001">
    <property type="protein sequence ID" value="MBC2604560.1"/>
    <property type="molecule type" value="Genomic_DNA"/>
</dbReference>
<dbReference type="SUPFAM" id="SSF52540">
    <property type="entry name" value="P-loop containing nucleoside triphosphate hydrolases"/>
    <property type="match status" value="1"/>
</dbReference>
<evidence type="ECO:0000259" key="1">
    <source>
        <dbReference type="Pfam" id="PF13614"/>
    </source>
</evidence>
<dbReference type="Pfam" id="PF13614">
    <property type="entry name" value="AAA_31"/>
    <property type="match status" value="1"/>
</dbReference>
<keyword evidence="3" id="KW-1185">Reference proteome</keyword>
<organism evidence="2 3">
    <name type="scientific">Pelagicoccus albus</name>
    <dbReference type="NCBI Taxonomy" id="415222"/>
    <lineage>
        <taxon>Bacteria</taxon>
        <taxon>Pseudomonadati</taxon>
        <taxon>Verrucomicrobiota</taxon>
        <taxon>Opitutia</taxon>
        <taxon>Puniceicoccales</taxon>
        <taxon>Pelagicoccaceae</taxon>
        <taxon>Pelagicoccus</taxon>
    </lineage>
</organism>
<reference evidence="2 3" key="1">
    <citation type="submission" date="2020-07" db="EMBL/GenBank/DDBJ databases">
        <authorList>
            <person name="Feng X."/>
        </authorList>
    </citation>
    <scope>NUCLEOTIDE SEQUENCE [LARGE SCALE GENOMIC DNA]</scope>
    <source>
        <strain evidence="2 3">JCM23202</strain>
    </source>
</reference>
<dbReference type="RefSeq" id="WP_185658452.1">
    <property type="nucleotide sequence ID" value="NZ_CAWPOO010000001.1"/>
</dbReference>
<gene>
    <name evidence="2" type="ORF">H5P27_00660</name>
</gene>
<accession>A0A7X1B542</accession>
<protein>
    <submittedName>
        <fullName evidence="2">AAA family ATPase</fullName>
    </submittedName>
</protein>
<proteinExistence type="predicted"/>
<dbReference type="InterPro" id="IPR025669">
    <property type="entry name" value="AAA_dom"/>
</dbReference>
<dbReference type="Gene3D" id="3.40.50.300">
    <property type="entry name" value="P-loop containing nucleotide triphosphate hydrolases"/>
    <property type="match status" value="1"/>
</dbReference>
<dbReference type="AlphaFoldDB" id="A0A7X1B542"/>
<name>A0A7X1B542_9BACT</name>
<dbReference type="InterPro" id="IPR027417">
    <property type="entry name" value="P-loop_NTPase"/>
</dbReference>
<dbReference type="CDD" id="cd02042">
    <property type="entry name" value="ParAB_family"/>
    <property type="match status" value="1"/>
</dbReference>
<dbReference type="Proteomes" id="UP000526501">
    <property type="component" value="Unassembled WGS sequence"/>
</dbReference>
<dbReference type="InterPro" id="IPR050678">
    <property type="entry name" value="DNA_Partitioning_ATPase"/>
</dbReference>
<evidence type="ECO:0000313" key="2">
    <source>
        <dbReference type="EMBL" id="MBC2604560.1"/>
    </source>
</evidence>
<dbReference type="PANTHER" id="PTHR13696">
    <property type="entry name" value="P-LOOP CONTAINING NUCLEOSIDE TRIPHOSPHATE HYDROLASE"/>
    <property type="match status" value="1"/>
</dbReference>
<sequence length="245" mass="27465">MSIIACYSSKGGVGKTAAAVNIAYAAAADGNKTLLVDLDQQGAASFYFRIRPPKQLKAKRVISSEAGAQKSIRETDFANLHLLPAHQSYRNFDALLDGMKRSSKRLAEVLDEFTSDYDHIILDCPPSLSRVAENVFHAADTVLVPLIPTTLSLRTYEQLKEFFEKTGYKRKKLRPFFSMADKRKRIHRDVIGELQLSEKRLLDVLIPLSAEVEAMGSRREPVLNFSPRHPASLAFQDLWKAVENT</sequence>
<comment type="caution">
    <text evidence="2">The sequence shown here is derived from an EMBL/GenBank/DDBJ whole genome shotgun (WGS) entry which is preliminary data.</text>
</comment>
<feature type="domain" description="AAA" evidence="1">
    <location>
        <begin position="1"/>
        <end position="166"/>
    </location>
</feature>
<dbReference type="PIRSF" id="PIRSF009320">
    <property type="entry name" value="Nuc_binding_HP_1000"/>
    <property type="match status" value="1"/>
</dbReference>
<evidence type="ECO:0000313" key="3">
    <source>
        <dbReference type="Proteomes" id="UP000526501"/>
    </source>
</evidence>